<name>A0A5C5ZH39_9BACT</name>
<gene>
    <name evidence="2" type="ORF">Mal64_33620</name>
</gene>
<keyword evidence="1" id="KW-0472">Membrane</keyword>
<dbReference type="RefSeq" id="WP_146402369.1">
    <property type="nucleotide sequence ID" value="NZ_SJPQ01000004.1"/>
</dbReference>
<comment type="caution">
    <text evidence="2">The sequence shown here is derived from an EMBL/GenBank/DDBJ whole genome shotgun (WGS) entry which is preliminary data.</text>
</comment>
<evidence type="ECO:0000313" key="3">
    <source>
        <dbReference type="Proteomes" id="UP000315440"/>
    </source>
</evidence>
<dbReference type="Proteomes" id="UP000315440">
    <property type="component" value="Unassembled WGS sequence"/>
</dbReference>
<accession>A0A5C5ZH39</accession>
<proteinExistence type="predicted"/>
<feature type="transmembrane region" description="Helical" evidence="1">
    <location>
        <begin position="35"/>
        <end position="57"/>
    </location>
</feature>
<protein>
    <submittedName>
        <fullName evidence="2">Uncharacterized protein</fullName>
    </submittedName>
</protein>
<sequence>MARVYAGVLGFLAAAVTLARGVFAGSGLEGTATDALLAMAALAAVGAVVGQIAETTVDESVRWRLEKQLAEADLLAAPSDSDPKA</sequence>
<keyword evidence="1" id="KW-1133">Transmembrane helix</keyword>
<reference evidence="2 3" key="1">
    <citation type="submission" date="2019-02" db="EMBL/GenBank/DDBJ databases">
        <title>Deep-cultivation of Planctomycetes and their phenomic and genomic characterization uncovers novel biology.</title>
        <authorList>
            <person name="Wiegand S."/>
            <person name="Jogler M."/>
            <person name="Boedeker C."/>
            <person name="Pinto D."/>
            <person name="Vollmers J."/>
            <person name="Rivas-Marin E."/>
            <person name="Kohn T."/>
            <person name="Peeters S.H."/>
            <person name="Heuer A."/>
            <person name="Rast P."/>
            <person name="Oberbeckmann S."/>
            <person name="Bunk B."/>
            <person name="Jeske O."/>
            <person name="Meyerdierks A."/>
            <person name="Storesund J.E."/>
            <person name="Kallscheuer N."/>
            <person name="Luecker S."/>
            <person name="Lage O.M."/>
            <person name="Pohl T."/>
            <person name="Merkel B.J."/>
            <person name="Hornburger P."/>
            <person name="Mueller R.-W."/>
            <person name="Bruemmer F."/>
            <person name="Labrenz M."/>
            <person name="Spormann A.M."/>
            <person name="Op Den Camp H."/>
            <person name="Overmann J."/>
            <person name="Amann R."/>
            <person name="Jetten M.S.M."/>
            <person name="Mascher T."/>
            <person name="Medema M.H."/>
            <person name="Devos D.P."/>
            <person name="Kaster A.-K."/>
            <person name="Ovreas L."/>
            <person name="Rohde M."/>
            <person name="Galperin M.Y."/>
            <person name="Jogler C."/>
        </authorList>
    </citation>
    <scope>NUCLEOTIDE SEQUENCE [LARGE SCALE GENOMIC DNA]</scope>
    <source>
        <strain evidence="2 3">Mal64</strain>
    </source>
</reference>
<keyword evidence="3" id="KW-1185">Reference proteome</keyword>
<dbReference type="OrthoDB" id="288684at2"/>
<dbReference type="EMBL" id="SJPQ01000004">
    <property type="protein sequence ID" value="TWT86536.1"/>
    <property type="molecule type" value="Genomic_DNA"/>
</dbReference>
<evidence type="ECO:0000256" key="1">
    <source>
        <dbReference type="SAM" id="Phobius"/>
    </source>
</evidence>
<keyword evidence="1" id="KW-0812">Transmembrane</keyword>
<evidence type="ECO:0000313" key="2">
    <source>
        <dbReference type="EMBL" id="TWT86536.1"/>
    </source>
</evidence>
<organism evidence="2 3">
    <name type="scientific">Pseudobythopirellula maris</name>
    <dbReference type="NCBI Taxonomy" id="2527991"/>
    <lineage>
        <taxon>Bacteria</taxon>
        <taxon>Pseudomonadati</taxon>
        <taxon>Planctomycetota</taxon>
        <taxon>Planctomycetia</taxon>
        <taxon>Pirellulales</taxon>
        <taxon>Lacipirellulaceae</taxon>
        <taxon>Pseudobythopirellula</taxon>
    </lineage>
</organism>
<dbReference type="AlphaFoldDB" id="A0A5C5ZH39"/>